<evidence type="ECO:0000313" key="2">
    <source>
        <dbReference type="Proteomes" id="UP000650466"/>
    </source>
</evidence>
<dbReference type="EMBL" id="JACVVD010000009">
    <property type="protein sequence ID" value="MBD0382924.1"/>
    <property type="molecule type" value="Genomic_DNA"/>
</dbReference>
<dbReference type="Proteomes" id="UP000650466">
    <property type="component" value="Unassembled WGS sequence"/>
</dbReference>
<protein>
    <submittedName>
        <fullName evidence="1">Uncharacterized protein</fullName>
    </submittedName>
</protein>
<dbReference type="AlphaFoldDB" id="A0A926KRU7"/>
<name>A0A926KRU7_9BACL</name>
<accession>A0A926KRU7</accession>
<evidence type="ECO:0000313" key="1">
    <source>
        <dbReference type="EMBL" id="MBD0382924.1"/>
    </source>
</evidence>
<organism evidence="1 2">
    <name type="scientific">Paenibacillus sedimenti</name>
    <dbReference type="NCBI Taxonomy" id="2770274"/>
    <lineage>
        <taxon>Bacteria</taxon>
        <taxon>Bacillati</taxon>
        <taxon>Bacillota</taxon>
        <taxon>Bacilli</taxon>
        <taxon>Bacillales</taxon>
        <taxon>Paenibacillaceae</taxon>
        <taxon>Paenibacillus</taxon>
    </lineage>
</organism>
<proteinExistence type="predicted"/>
<gene>
    <name evidence="1" type="ORF">ICC18_22705</name>
</gene>
<keyword evidence="2" id="KW-1185">Reference proteome</keyword>
<reference evidence="1" key="1">
    <citation type="submission" date="2020-09" db="EMBL/GenBank/DDBJ databases">
        <title>Draft Genome Sequence of Paenibacillus sp. WST5.</title>
        <authorList>
            <person name="Bao Z."/>
        </authorList>
    </citation>
    <scope>NUCLEOTIDE SEQUENCE</scope>
    <source>
        <strain evidence="1">WST5</strain>
    </source>
</reference>
<comment type="caution">
    <text evidence="1">The sequence shown here is derived from an EMBL/GenBank/DDBJ whole genome shotgun (WGS) entry which is preliminary data.</text>
</comment>
<sequence length="88" mass="9555">MLTGTNASEIPMINIALMNPLFMLNNKCSIEKILILIIDFQSCDNTNKKLLHITTNRVNILKITIGGVSAAEDLEKAADIIKTGGLLS</sequence>